<dbReference type="PIRSF" id="PIRSF004681">
    <property type="entry name" value="UCP004681"/>
    <property type="match status" value="1"/>
</dbReference>
<name>A0A1P8F925_9CHLR</name>
<dbReference type="InterPro" id="IPR001602">
    <property type="entry name" value="UPF0047_YjbQ-like"/>
</dbReference>
<dbReference type="InterPro" id="IPR035917">
    <property type="entry name" value="YjbQ-like_sf"/>
</dbReference>
<dbReference type="AlphaFoldDB" id="A0A1P8F925"/>
<dbReference type="SUPFAM" id="SSF111038">
    <property type="entry name" value="YjbQ-like"/>
    <property type="match status" value="1"/>
</dbReference>
<evidence type="ECO:0000313" key="3">
    <source>
        <dbReference type="Proteomes" id="UP000185934"/>
    </source>
</evidence>
<gene>
    <name evidence="2" type="ORF">Dform_01624</name>
</gene>
<dbReference type="KEGG" id="dfo:Dform_01624"/>
<keyword evidence="3" id="KW-1185">Reference proteome</keyword>
<dbReference type="PANTHER" id="PTHR30615">
    <property type="entry name" value="UNCHARACTERIZED PROTEIN YJBQ-RELATED"/>
    <property type="match status" value="1"/>
</dbReference>
<reference evidence="3" key="1">
    <citation type="submission" date="2016-11" db="EMBL/GenBank/DDBJ databases">
        <title>Dehalogenimonas formicexedens sp. nov., a chlorinated alkane respiring bacterium isolated from contaminated groundwater.</title>
        <authorList>
            <person name="Key T.A."/>
            <person name="Bowman K.S."/>
            <person name="Lee I."/>
            <person name="Chun J."/>
            <person name="Albuquerque L."/>
            <person name="da Costa M.S."/>
            <person name="Rainey F.A."/>
            <person name="Moe W.M."/>
        </authorList>
    </citation>
    <scope>NUCLEOTIDE SEQUENCE [LARGE SCALE GENOMIC DNA]</scope>
    <source>
        <strain evidence="3">NSZ-14</strain>
    </source>
</reference>
<dbReference type="PANTHER" id="PTHR30615:SF8">
    <property type="entry name" value="UPF0047 PROTEIN C4A8.02C"/>
    <property type="match status" value="1"/>
</dbReference>
<dbReference type="Pfam" id="PF01894">
    <property type="entry name" value="YjbQ"/>
    <property type="match status" value="1"/>
</dbReference>
<evidence type="ECO:0000256" key="1">
    <source>
        <dbReference type="ARBA" id="ARBA00005534"/>
    </source>
</evidence>
<dbReference type="STRING" id="1839801.Dform_01624"/>
<dbReference type="Gene3D" id="2.60.120.460">
    <property type="entry name" value="YjbQ-like"/>
    <property type="match status" value="1"/>
</dbReference>
<dbReference type="EMBL" id="CP018258">
    <property type="protein sequence ID" value="APV44945.1"/>
    <property type="molecule type" value="Genomic_DNA"/>
</dbReference>
<dbReference type="Proteomes" id="UP000185934">
    <property type="component" value="Chromosome"/>
</dbReference>
<accession>A0A1P8F925</accession>
<sequence>MLHRLSVRSSAKIEFFDITADIRQLIGNNHIASGTCIVFVPHTTAAVTLNENADPAVLADLRRQFERLAPQHPDLEHSEGNSPAHLAASLTGHSVSMFIEGGKLVLGTWQAVYLAEFDGPRVRNILVKIIPDH</sequence>
<organism evidence="2 3">
    <name type="scientific">Dehalogenimonas formicexedens</name>
    <dbReference type="NCBI Taxonomy" id="1839801"/>
    <lineage>
        <taxon>Bacteria</taxon>
        <taxon>Bacillati</taxon>
        <taxon>Chloroflexota</taxon>
        <taxon>Dehalococcoidia</taxon>
        <taxon>Dehalococcoidales</taxon>
        <taxon>Dehalococcoidaceae</taxon>
        <taxon>Dehalogenimonas</taxon>
    </lineage>
</organism>
<protein>
    <submittedName>
        <fullName evidence="2">Secondary thiamine-phosphate synthase enzyme</fullName>
    </submittedName>
</protein>
<evidence type="ECO:0000313" key="2">
    <source>
        <dbReference type="EMBL" id="APV44945.1"/>
    </source>
</evidence>
<comment type="similarity">
    <text evidence="1">Belongs to the UPF0047 family.</text>
</comment>
<dbReference type="NCBIfam" id="TIGR00149">
    <property type="entry name" value="TIGR00149_YjbQ"/>
    <property type="match status" value="1"/>
</dbReference>
<dbReference type="RefSeq" id="WP_076004553.1">
    <property type="nucleotide sequence ID" value="NZ_CP018258.1"/>
</dbReference>
<proteinExistence type="inferred from homology"/>
<dbReference type="OrthoDB" id="9801725at2"/>